<dbReference type="Pfam" id="PF00669">
    <property type="entry name" value="Flagellin_N"/>
    <property type="match status" value="1"/>
</dbReference>
<comment type="similarity">
    <text evidence="3">Belongs to the bacterial flagellin family.</text>
</comment>
<protein>
    <submittedName>
        <fullName evidence="7">Flagellar hook-associated protein 3</fullName>
    </submittedName>
</protein>
<dbReference type="InterPro" id="IPR001029">
    <property type="entry name" value="Flagellin_N"/>
</dbReference>
<dbReference type="PANTHER" id="PTHR42792:SF1">
    <property type="entry name" value="FLAGELLAR HOOK-ASSOCIATED PROTEIN 3"/>
    <property type="match status" value="1"/>
</dbReference>
<sequence length="407" mass="44550">MRLTFNMQFNQSLNGILNAQQRMSKAESQLSKQTRILSPADDPAGAAKVLSLDQNKAQIDQYQTNSILLKNNLGLQETVLTSMRTSYDRISTLAQATGNGTYTLEQRKAVAFELQNIQTELFDLMNTRSADGSYIFAGFQDKTPAYVRNPVTGEFEFKGDDGNRAMQISQSISLPGNDSGKAIFDSVFTRFSPQVTAAPANSTTTVSNQTAFDSFYLSNFDNLTPTNNQFSLQIDAASNYQILRNGNSLTPPVAGVYTPGQNIGFNGLAFQLDAATPVPTQVDFELPAPEQTNILNTLQRFIETLNDPNTLSDSLQSFILDTLEQTRVTANNVDSALANLGGRLNVVDSVFNTNADLLITNQSYKADISEVDLAAALTEIKRQEVALQAASQSFTKVNATTLFDYIR</sequence>
<evidence type="ECO:0000256" key="2">
    <source>
        <dbReference type="ARBA" id="ARBA00004613"/>
    </source>
</evidence>
<dbReference type="Gene3D" id="1.20.1330.10">
    <property type="entry name" value="f41 fragment of flagellin, N-terminal domain"/>
    <property type="match status" value="1"/>
</dbReference>
<keyword evidence="7" id="KW-0969">Cilium</keyword>
<keyword evidence="5" id="KW-0975">Bacterial flagellum</keyword>
<dbReference type="InterPro" id="IPR001492">
    <property type="entry name" value="Flagellin"/>
</dbReference>
<feature type="domain" description="Flagellin N-terminal" evidence="6">
    <location>
        <begin position="6"/>
        <end position="139"/>
    </location>
</feature>
<evidence type="ECO:0000313" key="7">
    <source>
        <dbReference type="EMBL" id="GGW63509.1"/>
    </source>
</evidence>
<dbReference type="NCBIfam" id="TIGR02550">
    <property type="entry name" value="flagell_flgL"/>
    <property type="match status" value="1"/>
</dbReference>
<evidence type="ECO:0000313" key="8">
    <source>
        <dbReference type="Proteomes" id="UP000634667"/>
    </source>
</evidence>
<organism evidence="7 8">
    <name type="scientific">Alishewanella tabrizica</name>
    <dbReference type="NCBI Taxonomy" id="671278"/>
    <lineage>
        <taxon>Bacteria</taxon>
        <taxon>Pseudomonadati</taxon>
        <taxon>Pseudomonadota</taxon>
        <taxon>Gammaproteobacteria</taxon>
        <taxon>Alteromonadales</taxon>
        <taxon>Alteromonadaceae</taxon>
        <taxon>Alishewanella</taxon>
    </lineage>
</organism>
<keyword evidence="7" id="KW-0966">Cell projection</keyword>
<keyword evidence="4" id="KW-0964">Secreted</keyword>
<dbReference type="PANTHER" id="PTHR42792">
    <property type="entry name" value="FLAGELLIN"/>
    <property type="match status" value="1"/>
</dbReference>
<dbReference type="SUPFAM" id="SSF64518">
    <property type="entry name" value="Phase 1 flagellin"/>
    <property type="match status" value="1"/>
</dbReference>
<gene>
    <name evidence="7" type="primary">flgL</name>
    <name evidence="7" type="ORF">GCM10008111_19460</name>
</gene>
<evidence type="ECO:0000256" key="4">
    <source>
        <dbReference type="ARBA" id="ARBA00022525"/>
    </source>
</evidence>
<keyword evidence="7" id="KW-0282">Flagellum</keyword>
<name>A0ABQ2WM49_9ALTE</name>
<evidence type="ECO:0000256" key="1">
    <source>
        <dbReference type="ARBA" id="ARBA00004365"/>
    </source>
</evidence>
<dbReference type="InterPro" id="IPR013384">
    <property type="entry name" value="Flagell_FlgL"/>
</dbReference>
<evidence type="ECO:0000256" key="5">
    <source>
        <dbReference type="ARBA" id="ARBA00023143"/>
    </source>
</evidence>
<proteinExistence type="inferred from homology"/>
<comment type="subcellular location">
    <subcellularLocation>
        <location evidence="1">Bacterial flagellum</location>
    </subcellularLocation>
    <subcellularLocation>
        <location evidence="2">Secreted</location>
    </subcellularLocation>
</comment>
<accession>A0ABQ2WM49</accession>
<dbReference type="EMBL" id="BMYR01000007">
    <property type="protein sequence ID" value="GGW63509.1"/>
    <property type="molecule type" value="Genomic_DNA"/>
</dbReference>
<dbReference type="RefSeq" id="WP_189482975.1">
    <property type="nucleotide sequence ID" value="NZ_BMYR01000007.1"/>
</dbReference>
<evidence type="ECO:0000259" key="6">
    <source>
        <dbReference type="Pfam" id="PF00669"/>
    </source>
</evidence>
<evidence type="ECO:0000256" key="3">
    <source>
        <dbReference type="ARBA" id="ARBA00005709"/>
    </source>
</evidence>
<reference evidence="8" key="1">
    <citation type="journal article" date="2019" name="Int. J. Syst. Evol. Microbiol.">
        <title>The Global Catalogue of Microorganisms (GCM) 10K type strain sequencing project: providing services to taxonomists for standard genome sequencing and annotation.</title>
        <authorList>
            <consortium name="The Broad Institute Genomics Platform"/>
            <consortium name="The Broad Institute Genome Sequencing Center for Infectious Disease"/>
            <person name="Wu L."/>
            <person name="Ma J."/>
        </authorList>
    </citation>
    <scope>NUCLEOTIDE SEQUENCE [LARGE SCALE GENOMIC DNA]</scope>
    <source>
        <strain evidence="8">KCTC 23723</strain>
    </source>
</reference>
<comment type="caution">
    <text evidence="7">The sequence shown here is derived from an EMBL/GenBank/DDBJ whole genome shotgun (WGS) entry which is preliminary data.</text>
</comment>
<keyword evidence="8" id="KW-1185">Reference proteome</keyword>
<dbReference type="Proteomes" id="UP000634667">
    <property type="component" value="Unassembled WGS sequence"/>
</dbReference>